<dbReference type="OrthoDB" id="566138at2759"/>
<dbReference type="EMBL" id="JAGMUU010000016">
    <property type="protein sequence ID" value="KAH7136972.1"/>
    <property type="molecule type" value="Genomic_DNA"/>
</dbReference>
<reference evidence="3" key="1">
    <citation type="journal article" date="2021" name="Nat. Commun.">
        <title>Genetic determinants of endophytism in the Arabidopsis root mycobiome.</title>
        <authorList>
            <person name="Mesny F."/>
            <person name="Miyauchi S."/>
            <person name="Thiergart T."/>
            <person name="Pickel B."/>
            <person name="Atanasova L."/>
            <person name="Karlsson M."/>
            <person name="Huettel B."/>
            <person name="Barry K.W."/>
            <person name="Haridas S."/>
            <person name="Chen C."/>
            <person name="Bauer D."/>
            <person name="Andreopoulos W."/>
            <person name="Pangilinan J."/>
            <person name="LaButti K."/>
            <person name="Riley R."/>
            <person name="Lipzen A."/>
            <person name="Clum A."/>
            <person name="Drula E."/>
            <person name="Henrissat B."/>
            <person name="Kohler A."/>
            <person name="Grigoriev I.V."/>
            <person name="Martin F.M."/>
            <person name="Hacquard S."/>
        </authorList>
    </citation>
    <scope>NUCLEOTIDE SEQUENCE</scope>
    <source>
        <strain evidence="3">MPI-CAGE-AT-0021</strain>
    </source>
</reference>
<dbReference type="SUPFAM" id="SSF75304">
    <property type="entry name" value="Amidase signature (AS) enzymes"/>
    <property type="match status" value="1"/>
</dbReference>
<keyword evidence="1" id="KW-0472">Membrane</keyword>
<dbReference type="InterPro" id="IPR036928">
    <property type="entry name" value="AS_sf"/>
</dbReference>
<evidence type="ECO:0000256" key="1">
    <source>
        <dbReference type="SAM" id="Phobius"/>
    </source>
</evidence>
<dbReference type="AlphaFoldDB" id="A0A9P9EGD4"/>
<evidence type="ECO:0000313" key="4">
    <source>
        <dbReference type="Proteomes" id="UP000717696"/>
    </source>
</evidence>
<evidence type="ECO:0000313" key="3">
    <source>
        <dbReference type="EMBL" id="KAH7136972.1"/>
    </source>
</evidence>
<gene>
    <name evidence="3" type="ORF">B0J13DRAFT_640659</name>
</gene>
<accession>A0A9P9EGD4</accession>
<keyword evidence="1" id="KW-1133">Transmembrane helix</keyword>
<dbReference type="Pfam" id="PF01425">
    <property type="entry name" value="Amidase"/>
    <property type="match status" value="1"/>
</dbReference>
<organism evidence="3 4">
    <name type="scientific">Dactylonectria estremocensis</name>
    <dbReference type="NCBI Taxonomy" id="1079267"/>
    <lineage>
        <taxon>Eukaryota</taxon>
        <taxon>Fungi</taxon>
        <taxon>Dikarya</taxon>
        <taxon>Ascomycota</taxon>
        <taxon>Pezizomycotina</taxon>
        <taxon>Sordariomycetes</taxon>
        <taxon>Hypocreomycetidae</taxon>
        <taxon>Hypocreales</taxon>
        <taxon>Nectriaceae</taxon>
        <taxon>Dactylonectria</taxon>
    </lineage>
</organism>
<dbReference type="Gene3D" id="3.90.1300.10">
    <property type="entry name" value="Amidase signature (AS) domain"/>
    <property type="match status" value="2"/>
</dbReference>
<dbReference type="PANTHER" id="PTHR42678:SF34">
    <property type="entry name" value="OS04G0183300 PROTEIN"/>
    <property type="match status" value="1"/>
</dbReference>
<feature type="transmembrane region" description="Helical" evidence="1">
    <location>
        <begin position="341"/>
        <end position="366"/>
    </location>
</feature>
<dbReference type="PANTHER" id="PTHR42678">
    <property type="entry name" value="AMIDASE"/>
    <property type="match status" value="1"/>
</dbReference>
<protein>
    <submittedName>
        <fullName evidence="3">Amidase signature domain-containing protein</fullName>
    </submittedName>
</protein>
<dbReference type="InterPro" id="IPR023631">
    <property type="entry name" value="Amidase_dom"/>
</dbReference>
<name>A0A9P9EGD4_9HYPO</name>
<keyword evidence="4" id="KW-1185">Reference proteome</keyword>
<feature type="domain" description="Amidase" evidence="2">
    <location>
        <begin position="33"/>
        <end position="239"/>
    </location>
</feature>
<proteinExistence type="predicted"/>
<comment type="caution">
    <text evidence="3">The sequence shown here is derived from an EMBL/GenBank/DDBJ whole genome shotgun (WGS) entry which is preliminary data.</text>
</comment>
<keyword evidence="1" id="KW-0812">Transmembrane</keyword>
<dbReference type="Proteomes" id="UP000717696">
    <property type="component" value="Unassembled WGS sequence"/>
</dbReference>
<sequence>MLLRQSFDLLTATANNVRCILEAGETTSLPGMKLNAFISTASLLSVIQEAKAMDEKRAKGHTRSRLHGIPIVLNGLIVTGSFGMEITSGSFALESLKAAQDATIAALLRRAGHVEWGNSKGIAVTSGSSATQSPYVQEGVTQRIYSSRSSPGSAVATATSFAPLCIDTKADGSFMQPAIRAALYGIKGTVVISDMANKQSGRAEFDSADPMTKSVEDCADNGIRVTSLNYDIWQSSEALCEKTAAFDDEHMKTGNGYSYARIKCFEALVTFGAPLMTVPNITATYEAVGQSQLATHQLAPTIKQYLPLFNEPPMGTLADVVEFNRTHTKYSLRPKASVHLYLLPSIAAMAGYPIASIPLGFFIYYGRLFGMEFMARNGQEEKTFKVMLAREATFPEARRPPPLMLGWSSSK</sequence>
<evidence type="ECO:0000259" key="2">
    <source>
        <dbReference type="Pfam" id="PF01425"/>
    </source>
</evidence>